<dbReference type="FunFam" id="1.20.1250.20:FF:000106">
    <property type="entry name" value="MFS transporter, putative"/>
    <property type="match status" value="1"/>
</dbReference>
<evidence type="ECO:0000256" key="7">
    <source>
        <dbReference type="SAM" id="Phobius"/>
    </source>
</evidence>
<dbReference type="GO" id="GO:0022857">
    <property type="term" value="F:transmembrane transporter activity"/>
    <property type="evidence" value="ECO:0007669"/>
    <property type="project" value="InterPro"/>
</dbReference>
<dbReference type="GO" id="GO:0016020">
    <property type="term" value="C:membrane"/>
    <property type="evidence" value="ECO:0007669"/>
    <property type="project" value="UniProtKB-SubCell"/>
</dbReference>
<dbReference type="Proteomes" id="UP001321749">
    <property type="component" value="Unassembled WGS sequence"/>
</dbReference>
<feature type="transmembrane region" description="Helical" evidence="7">
    <location>
        <begin position="269"/>
        <end position="290"/>
    </location>
</feature>
<dbReference type="InterPro" id="IPR036259">
    <property type="entry name" value="MFS_trans_sf"/>
</dbReference>
<keyword evidence="4 7" id="KW-1133">Transmembrane helix</keyword>
<dbReference type="FunFam" id="1.20.1250.20:FF:000247">
    <property type="entry name" value="MFS general substrate transporter"/>
    <property type="match status" value="1"/>
</dbReference>
<feature type="compositionally biased region" description="Low complexity" evidence="6">
    <location>
        <begin position="23"/>
        <end position="35"/>
    </location>
</feature>
<evidence type="ECO:0000256" key="1">
    <source>
        <dbReference type="ARBA" id="ARBA00004141"/>
    </source>
</evidence>
<dbReference type="Gene3D" id="1.20.1250.20">
    <property type="entry name" value="MFS general substrate transporter like domains"/>
    <property type="match status" value="1"/>
</dbReference>
<dbReference type="PANTHER" id="PTHR43791">
    <property type="entry name" value="PERMEASE-RELATED"/>
    <property type="match status" value="1"/>
</dbReference>
<dbReference type="AlphaFoldDB" id="A0AAV9HCX1"/>
<reference evidence="8" key="2">
    <citation type="submission" date="2023-06" db="EMBL/GenBank/DDBJ databases">
        <authorList>
            <consortium name="Lawrence Berkeley National Laboratory"/>
            <person name="Mondo S.J."/>
            <person name="Hensen N."/>
            <person name="Bonometti L."/>
            <person name="Westerberg I."/>
            <person name="Brannstrom I.O."/>
            <person name="Guillou S."/>
            <person name="Cros-Aarteil S."/>
            <person name="Calhoun S."/>
            <person name="Haridas S."/>
            <person name="Kuo A."/>
            <person name="Pangilinan J."/>
            <person name="Riley R."/>
            <person name="Labutti K."/>
            <person name="Andreopoulos B."/>
            <person name="Lipzen A."/>
            <person name="Chen C."/>
            <person name="Yanf M."/>
            <person name="Daum C."/>
            <person name="Ng V."/>
            <person name="Clum A."/>
            <person name="Steindorff A."/>
            <person name="Ohm R."/>
            <person name="Martin F."/>
            <person name="Silar P."/>
            <person name="Natvig D."/>
            <person name="Lalanne C."/>
            <person name="Gautier V."/>
            <person name="Ament-Velasquez S.L."/>
            <person name="Kruys A."/>
            <person name="Hutchinson M.I."/>
            <person name="Powell A.J."/>
            <person name="Barry K."/>
            <person name="Miller A.N."/>
            <person name="Grigoriev I.V."/>
            <person name="Debuchy R."/>
            <person name="Gladieux P."/>
            <person name="Thoren M.H."/>
            <person name="Johannesson H."/>
        </authorList>
    </citation>
    <scope>NUCLEOTIDE SEQUENCE</scope>
    <source>
        <strain evidence="8">PSN324</strain>
    </source>
</reference>
<evidence type="ECO:0000256" key="3">
    <source>
        <dbReference type="ARBA" id="ARBA00022692"/>
    </source>
</evidence>
<organism evidence="8 9">
    <name type="scientific">Cladorrhinum samala</name>
    <dbReference type="NCBI Taxonomy" id="585594"/>
    <lineage>
        <taxon>Eukaryota</taxon>
        <taxon>Fungi</taxon>
        <taxon>Dikarya</taxon>
        <taxon>Ascomycota</taxon>
        <taxon>Pezizomycotina</taxon>
        <taxon>Sordariomycetes</taxon>
        <taxon>Sordariomycetidae</taxon>
        <taxon>Sordariales</taxon>
        <taxon>Podosporaceae</taxon>
        <taxon>Cladorrhinum</taxon>
    </lineage>
</organism>
<sequence>MAPPTAPQGDGVLSSTPVVPATSNSDAASSKSSSSNEKEKLGKPSPDSREIEAIRARILEEQAEEHRASQKPTTNLSSLWTRTKDTRRPEDIATQPSVFDDPNLAPYFAPSENYENRHRFDPSFRWTWAEEIPLVKRIDWKVTAWSCIAFFALDLDRSNISQANTDNFLPDLGMDTNDYNLGQTVSRISFLLAELPSQLISKKIGPDRWIPAQMILWSLVSASQFWLKGRKSFLVTRALIGLLQGGFIPDTILYMSYFFKGTELPFRLALFWMANRLTDVIAPLLAYGLLRLRGYHGYEGWRWLFLLEGILTLIIGVWSIFAMVPSPTQTKAPWRKKGWFTEREEKILVNRILRDDPSKSDMHNRQAITFKLLWESLCDYDLWPIYMIGLTFSIPAGPPDNYLTLTLRQLGFGTFDSNLLSIPCQVFCTINMLLITYFSEKLNQRAYMGIFMQLWLLPCVLALYLLPSNTNRWAAYALVTVLLSYPTTHPMQVGWASRNSNTVRTRTVSAAVYNMSVQINSIIGSNIYRKDDRPAYRRGNRTLVGIASMNIALYLGIKAYYVWRNKTRDKKWEAMSAEQRQKYLDETEDKGSKRLDFRFAH</sequence>
<feature type="compositionally biased region" description="Polar residues" evidence="6">
    <location>
        <begin position="70"/>
        <end position="81"/>
    </location>
</feature>
<dbReference type="Pfam" id="PF07690">
    <property type="entry name" value="MFS_1"/>
    <property type="match status" value="1"/>
</dbReference>
<keyword evidence="9" id="KW-1185">Reference proteome</keyword>
<comment type="subcellular location">
    <subcellularLocation>
        <location evidence="1">Membrane</location>
        <topology evidence="1">Multi-pass membrane protein</topology>
    </subcellularLocation>
</comment>
<feature type="compositionally biased region" description="Basic and acidic residues" evidence="6">
    <location>
        <begin position="36"/>
        <end position="68"/>
    </location>
</feature>
<feature type="transmembrane region" description="Helical" evidence="7">
    <location>
        <begin position="209"/>
        <end position="227"/>
    </location>
</feature>
<keyword evidence="3 7" id="KW-0812">Transmembrane</keyword>
<evidence type="ECO:0000256" key="4">
    <source>
        <dbReference type="ARBA" id="ARBA00022989"/>
    </source>
</evidence>
<feature type="transmembrane region" description="Helical" evidence="7">
    <location>
        <begin position="302"/>
        <end position="324"/>
    </location>
</feature>
<dbReference type="PANTHER" id="PTHR43791:SF65">
    <property type="entry name" value="MAJOR FACILITATOR SUPERFAMILY (MFS) PROFILE DOMAIN-CONTAINING PROTEIN-RELATED"/>
    <property type="match status" value="1"/>
</dbReference>
<name>A0AAV9HCX1_9PEZI</name>
<feature type="region of interest" description="Disordered" evidence="6">
    <location>
        <begin position="1"/>
        <end position="99"/>
    </location>
</feature>
<evidence type="ECO:0000256" key="6">
    <source>
        <dbReference type="SAM" id="MobiDB-lite"/>
    </source>
</evidence>
<feature type="transmembrane region" description="Helical" evidence="7">
    <location>
        <begin position="419"/>
        <end position="439"/>
    </location>
</feature>
<reference evidence="8" key="1">
    <citation type="journal article" date="2023" name="Mol. Phylogenet. Evol.">
        <title>Genome-scale phylogeny and comparative genomics of the fungal order Sordariales.</title>
        <authorList>
            <person name="Hensen N."/>
            <person name="Bonometti L."/>
            <person name="Westerberg I."/>
            <person name="Brannstrom I.O."/>
            <person name="Guillou S."/>
            <person name="Cros-Aarteil S."/>
            <person name="Calhoun S."/>
            <person name="Haridas S."/>
            <person name="Kuo A."/>
            <person name="Mondo S."/>
            <person name="Pangilinan J."/>
            <person name="Riley R."/>
            <person name="LaButti K."/>
            <person name="Andreopoulos B."/>
            <person name="Lipzen A."/>
            <person name="Chen C."/>
            <person name="Yan M."/>
            <person name="Daum C."/>
            <person name="Ng V."/>
            <person name="Clum A."/>
            <person name="Steindorff A."/>
            <person name="Ohm R.A."/>
            <person name="Martin F."/>
            <person name="Silar P."/>
            <person name="Natvig D.O."/>
            <person name="Lalanne C."/>
            <person name="Gautier V."/>
            <person name="Ament-Velasquez S.L."/>
            <person name="Kruys A."/>
            <person name="Hutchinson M.I."/>
            <person name="Powell A.J."/>
            <person name="Barry K."/>
            <person name="Miller A.N."/>
            <person name="Grigoriev I.V."/>
            <person name="Debuchy R."/>
            <person name="Gladieux P."/>
            <person name="Hiltunen Thoren M."/>
            <person name="Johannesson H."/>
        </authorList>
    </citation>
    <scope>NUCLEOTIDE SEQUENCE</scope>
    <source>
        <strain evidence="8">PSN324</strain>
    </source>
</reference>
<feature type="transmembrane region" description="Helical" evidence="7">
    <location>
        <begin position="239"/>
        <end position="257"/>
    </location>
</feature>
<evidence type="ECO:0000313" key="8">
    <source>
        <dbReference type="EMBL" id="KAK4458642.1"/>
    </source>
</evidence>
<dbReference type="SUPFAM" id="SSF103473">
    <property type="entry name" value="MFS general substrate transporter"/>
    <property type="match status" value="1"/>
</dbReference>
<feature type="compositionally biased region" description="Basic and acidic residues" evidence="6">
    <location>
        <begin position="82"/>
        <end position="91"/>
    </location>
</feature>
<dbReference type="EMBL" id="MU865061">
    <property type="protein sequence ID" value="KAK4458642.1"/>
    <property type="molecule type" value="Genomic_DNA"/>
</dbReference>
<feature type="transmembrane region" description="Helical" evidence="7">
    <location>
        <begin position="446"/>
        <end position="466"/>
    </location>
</feature>
<comment type="caution">
    <text evidence="8">The sequence shown here is derived from an EMBL/GenBank/DDBJ whole genome shotgun (WGS) entry which is preliminary data.</text>
</comment>
<protein>
    <submittedName>
        <fullName evidence="8">Major facilitator superfamily domain-containing protein</fullName>
    </submittedName>
</protein>
<evidence type="ECO:0000256" key="5">
    <source>
        <dbReference type="ARBA" id="ARBA00023136"/>
    </source>
</evidence>
<keyword evidence="2" id="KW-0813">Transport</keyword>
<keyword evidence="5 7" id="KW-0472">Membrane</keyword>
<dbReference type="InterPro" id="IPR011701">
    <property type="entry name" value="MFS"/>
</dbReference>
<evidence type="ECO:0000256" key="2">
    <source>
        <dbReference type="ARBA" id="ARBA00022448"/>
    </source>
</evidence>
<proteinExistence type="predicted"/>
<evidence type="ECO:0000313" key="9">
    <source>
        <dbReference type="Proteomes" id="UP001321749"/>
    </source>
</evidence>
<gene>
    <name evidence="8" type="ORF">QBC42DRAFT_209837</name>
</gene>
<accession>A0AAV9HCX1</accession>
<feature type="transmembrane region" description="Helical" evidence="7">
    <location>
        <begin position="543"/>
        <end position="563"/>
    </location>
</feature>